<organism evidence="2 3">
    <name type="scientific">Lentibacter algarum</name>
    <dbReference type="NCBI Taxonomy" id="576131"/>
    <lineage>
        <taxon>Bacteria</taxon>
        <taxon>Pseudomonadati</taxon>
        <taxon>Pseudomonadota</taxon>
        <taxon>Alphaproteobacteria</taxon>
        <taxon>Rhodobacterales</taxon>
        <taxon>Roseobacteraceae</taxon>
        <taxon>Lentibacter</taxon>
    </lineage>
</organism>
<dbReference type="CDD" id="cd00093">
    <property type="entry name" value="HTH_XRE"/>
    <property type="match status" value="1"/>
</dbReference>
<name>A0A1H3LLT8_9RHOB</name>
<proteinExistence type="predicted"/>
<sequence>MASFDFKLFRENLLSHMKAKGLKPAQLSKMAGLNPRAVKDIEEERIKNPRIQTVLALEAAMELPFGKLLGKSIDEIDSELLSLLGELDEATQKQLLMTLQSLSSNRTHSL</sequence>
<dbReference type="SUPFAM" id="SSF47413">
    <property type="entry name" value="lambda repressor-like DNA-binding domains"/>
    <property type="match status" value="1"/>
</dbReference>
<dbReference type="Gene3D" id="1.10.260.40">
    <property type="entry name" value="lambda repressor-like DNA-binding domains"/>
    <property type="match status" value="1"/>
</dbReference>
<dbReference type="InterPro" id="IPR010982">
    <property type="entry name" value="Lambda_DNA-bd_dom_sf"/>
</dbReference>
<dbReference type="GO" id="GO:0003677">
    <property type="term" value="F:DNA binding"/>
    <property type="evidence" value="ECO:0007669"/>
    <property type="project" value="InterPro"/>
</dbReference>
<keyword evidence="3" id="KW-1185">Reference proteome</keyword>
<dbReference type="OrthoDB" id="7873748at2"/>
<gene>
    <name evidence="2" type="ORF">SAMN05444486_10326</name>
</gene>
<reference evidence="2 3" key="1">
    <citation type="submission" date="2016-10" db="EMBL/GenBank/DDBJ databases">
        <authorList>
            <person name="de Groot N.N."/>
        </authorList>
    </citation>
    <scope>NUCLEOTIDE SEQUENCE [LARGE SCALE GENOMIC DNA]</scope>
    <source>
        <strain evidence="2 3">DSM 24677</strain>
    </source>
</reference>
<evidence type="ECO:0000313" key="3">
    <source>
        <dbReference type="Proteomes" id="UP000199026"/>
    </source>
</evidence>
<feature type="domain" description="HTH cro/C1-type" evidence="1">
    <location>
        <begin position="13"/>
        <end position="68"/>
    </location>
</feature>
<dbReference type="PROSITE" id="PS50943">
    <property type="entry name" value="HTH_CROC1"/>
    <property type="match status" value="1"/>
</dbReference>
<dbReference type="EMBL" id="FNPR01000003">
    <property type="protein sequence ID" value="SDY65371.1"/>
    <property type="molecule type" value="Genomic_DNA"/>
</dbReference>
<protein>
    <submittedName>
        <fullName evidence="2">Helix-turn-helix</fullName>
    </submittedName>
</protein>
<dbReference type="Proteomes" id="UP000199026">
    <property type="component" value="Unassembled WGS sequence"/>
</dbReference>
<dbReference type="InterPro" id="IPR001387">
    <property type="entry name" value="Cro/C1-type_HTH"/>
</dbReference>
<evidence type="ECO:0000259" key="1">
    <source>
        <dbReference type="PROSITE" id="PS50943"/>
    </source>
</evidence>
<dbReference type="Pfam" id="PF01381">
    <property type="entry name" value="HTH_3"/>
    <property type="match status" value="1"/>
</dbReference>
<accession>A0A1H3LLT8</accession>
<dbReference type="AlphaFoldDB" id="A0A1H3LLT8"/>
<dbReference type="RefSeq" id="WP_089891764.1">
    <property type="nucleotide sequence ID" value="NZ_CALJFH010000019.1"/>
</dbReference>
<evidence type="ECO:0000313" key="2">
    <source>
        <dbReference type="EMBL" id="SDY65371.1"/>
    </source>
</evidence>
<dbReference type="SMART" id="SM00530">
    <property type="entry name" value="HTH_XRE"/>
    <property type="match status" value="1"/>
</dbReference>